<sequence length="138" mass="14899">MGGHVDTLRLKEEIKSFDEAGIAGFTIFEIGSRDTIQVGAGPEFLGDESLATIRVAVEEAGKYGMEVGLNTASSWNAGGNWLTPKHAAKSIYQRKVNVTGGGKKKSNYPSLKSQKKIPEAGHASFLMGKMENPYIPKR</sequence>
<dbReference type="Pfam" id="PF17132">
    <property type="entry name" value="Glyco_hydro_106"/>
    <property type="match status" value="1"/>
</dbReference>
<dbReference type="eggNOG" id="COG3250">
    <property type="taxonomic scope" value="Bacteria"/>
</dbReference>
<name>S7WLR7_9BACT</name>
<evidence type="ECO:0000313" key="1">
    <source>
        <dbReference type="EMBL" id="EPR65158.1"/>
    </source>
</evidence>
<proteinExistence type="predicted"/>
<gene>
    <name evidence="1" type="ORF">ADICYQ_5691</name>
</gene>
<dbReference type="AlphaFoldDB" id="S7WLR7"/>
<protein>
    <submittedName>
        <fullName evidence="1">Uncharacterized protein</fullName>
    </submittedName>
</protein>
<dbReference type="EMBL" id="ATNM01000197">
    <property type="protein sequence ID" value="EPR65158.1"/>
    <property type="molecule type" value="Genomic_DNA"/>
</dbReference>
<organism evidence="1 2">
    <name type="scientific">Cyclobacterium qasimii M12-11B</name>
    <dbReference type="NCBI Taxonomy" id="641524"/>
    <lineage>
        <taxon>Bacteria</taxon>
        <taxon>Pseudomonadati</taxon>
        <taxon>Bacteroidota</taxon>
        <taxon>Cytophagia</taxon>
        <taxon>Cytophagales</taxon>
        <taxon>Cyclobacteriaceae</taxon>
        <taxon>Cyclobacterium</taxon>
    </lineage>
</organism>
<dbReference type="STRING" id="641524.ADICYQ_5691"/>
<reference evidence="1 2" key="1">
    <citation type="journal article" date="2013" name="Genome Announc.">
        <title>Draft Genome Sequence of Cyclobacterium qasimii Strain M12-11BT, Isolated from Arctic Marine Sediment.</title>
        <authorList>
            <person name="Shivaji S."/>
            <person name="Ara S."/>
            <person name="Singh A."/>
            <person name="Kumar Pinnaka A."/>
        </authorList>
    </citation>
    <scope>NUCLEOTIDE SEQUENCE [LARGE SCALE GENOMIC DNA]</scope>
    <source>
        <strain evidence="1 2">M12-11B</strain>
    </source>
</reference>
<evidence type="ECO:0000313" key="2">
    <source>
        <dbReference type="Proteomes" id="UP000014974"/>
    </source>
</evidence>
<dbReference type="Proteomes" id="UP000014974">
    <property type="component" value="Unassembled WGS sequence"/>
</dbReference>
<comment type="caution">
    <text evidence="1">The sequence shown here is derived from an EMBL/GenBank/DDBJ whole genome shotgun (WGS) entry which is preliminary data.</text>
</comment>
<accession>S7WLR7</accession>